<evidence type="ECO:0000256" key="1">
    <source>
        <dbReference type="ARBA" id="ARBA00022490"/>
    </source>
</evidence>
<dbReference type="EMBL" id="SLXH01000010">
    <property type="protein sequence ID" value="TCP17913.1"/>
    <property type="molecule type" value="Genomic_DNA"/>
</dbReference>
<proteinExistence type="inferred from homology"/>
<keyword evidence="3 5" id="KW-0717">Septation</keyword>
<accession>A0A4R2NA26</accession>
<dbReference type="InterPro" id="IPR036268">
    <property type="entry name" value="ZapD_sf"/>
</dbReference>
<dbReference type="NCBIfam" id="NF003656">
    <property type="entry name" value="PRK05287.1-4"/>
    <property type="match status" value="1"/>
</dbReference>
<comment type="subunit">
    <text evidence="5">Interacts with FtsZ.</text>
</comment>
<evidence type="ECO:0000256" key="5">
    <source>
        <dbReference type="HAMAP-Rule" id="MF_01092"/>
    </source>
</evidence>
<evidence type="ECO:0000313" key="6">
    <source>
        <dbReference type="EMBL" id="TCP17913.1"/>
    </source>
</evidence>
<dbReference type="HAMAP" id="MF_01092">
    <property type="entry name" value="ZapD"/>
    <property type="match status" value="1"/>
</dbReference>
<name>A0A4R2NA26_9BURK</name>
<dbReference type="GO" id="GO:0032153">
    <property type="term" value="C:cell division site"/>
    <property type="evidence" value="ECO:0007669"/>
    <property type="project" value="TreeGrafter"/>
</dbReference>
<keyword evidence="7" id="KW-1185">Reference proteome</keyword>
<keyword evidence="1 5" id="KW-0963">Cytoplasm</keyword>
<evidence type="ECO:0000313" key="7">
    <source>
        <dbReference type="Proteomes" id="UP000295182"/>
    </source>
</evidence>
<comment type="similarity">
    <text evidence="5">Belongs to the ZapD family.</text>
</comment>
<dbReference type="SUPFAM" id="SSF160950">
    <property type="entry name" value="YacF-like"/>
    <property type="match status" value="1"/>
</dbReference>
<comment type="caution">
    <text evidence="6">The sequence shown here is derived from an EMBL/GenBank/DDBJ whole genome shotgun (WGS) entry which is preliminary data.</text>
</comment>
<evidence type="ECO:0000256" key="3">
    <source>
        <dbReference type="ARBA" id="ARBA00023210"/>
    </source>
</evidence>
<keyword evidence="4 5" id="KW-0131">Cell cycle</keyword>
<dbReference type="InterPro" id="IPR009777">
    <property type="entry name" value="ZapD"/>
</dbReference>
<dbReference type="Gene3D" id="1.10.3900.10">
    <property type="entry name" value="YacF-like"/>
    <property type="match status" value="1"/>
</dbReference>
<sequence length="278" mass="31029">MMKFAFSAVVQHHKPTASALSHQEPGSVILYEYPFNERIRTYLRLEQLFRRLGELIPRSHPLDHHFALTTIFEIMDVAARADLKTDVLKDIERQKHQLDSYRGNPSISEAVLDGVVAQLDRCFAAINAQSGKAGQALTENDWLMSIRSRIGIPGGTCGFDLPGYFAWQHNAPAVRQQALEGWASTLAPLAESIYVLLKLLRDSGIPQKVAAEHGHFQQNLPQGRTFQLLRLAIDPSLGLIPEISGNRLLVSVRLMRLQEDGHLLACQDDATFELTLCA</sequence>
<dbReference type="GO" id="GO:0000917">
    <property type="term" value="P:division septum assembly"/>
    <property type="evidence" value="ECO:0007669"/>
    <property type="project" value="UniProtKB-KW"/>
</dbReference>
<dbReference type="AlphaFoldDB" id="A0A4R2NA26"/>
<reference evidence="6 7" key="1">
    <citation type="submission" date="2019-03" db="EMBL/GenBank/DDBJ databases">
        <title>Genomic Encyclopedia of Type Strains, Phase IV (KMG-IV): sequencing the most valuable type-strain genomes for metagenomic binning, comparative biology and taxonomic classification.</title>
        <authorList>
            <person name="Goeker M."/>
        </authorList>
    </citation>
    <scope>NUCLEOTIDE SEQUENCE [LARGE SCALE GENOMIC DNA]</scope>
    <source>
        <strain evidence="6 7">DSM 1837</strain>
    </source>
</reference>
<gene>
    <name evidence="5" type="primary">zapD</name>
    <name evidence="6" type="ORF">EV674_1107</name>
</gene>
<organism evidence="6 7">
    <name type="scientific">Simplicispira metamorpha</name>
    <dbReference type="NCBI Taxonomy" id="80881"/>
    <lineage>
        <taxon>Bacteria</taxon>
        <taxon>Pseudomonadati</taxon>
        <taxon>Pseudomonadota</taxon>
        <taxon>Betaproteobacteria</taxon>
        <taxon>Burkholderiales</taxon>
        <taxon>Comamonadaceae</taxon>
        <taxon>Simplicispira</taxon>
    </lineage>
</organism>
<evidence type="ECO:0000256" key="4">
    <source>
        <dbReference type="ARBA" id="ARBA00023306"/>
    </source>
</evidence>
<dbReference type="GO" id="GO:0005737">
    <property type="term" value="C:cytoplasm"/>
    <property type="evidence" value="ECO:0007669"/>
    <property type="project" value="UniProtKB-SubCell"/>
</dbReference>
<dbReference type="GO" id="GO:0043093">
    <property type="term" value="P:FtsZ-dependent cytokinesis"/>
    <property type="evidence" value="ECO:0007669"/>
    <property type="project" value="UniProtKB-UniRule"/>
</dbReference>
<protein>
    <recommendedName>
        <fullName evidence="5">Cell division protein ZapD</fullName>
    </recommendedName>
    <alternativeName>
        <fullName evidence="5">Z ring-associated protein D</fullName>
    </alternativeName>
</protein>
<comment type="subcellular location">
    <subcellularLocation>
        <location evidence="5">Cytoplasm</location>
    </subcellularLocation>
    <text evidence="5">Localizes to mid-cell in an FtsZ-dependent manner.</text>
</comment>
<dbReference type="PANTHER" id="PTHR39455:SF1">
    <property type="entry name" value="CELL DIVISION PROTEIN ZAPD"/>
    <property type="match status" value="1"/>
</dbReference>
<comment type="function">
    <text evidence="5">Cell division factor that enhances FtsZ-ring assembly. Directly interacts with FtsZ and promotes bundling of FtsZ protofilaments, with a reduction in FtsZ GTPase activity.</text>
</comment>
<keyword evidence="2 5" id="KW-0132">Cell division</keyword>
<dbReference type="InterPro" id="IPR027462">
    <property type="entry name" value="ZapD_C"/>
</dbReference>
<dbReference type="Proteomes" id="UP000295182">
    <property type="component" value="Unassembled WGS sequence"/>
</dbReference>
<dbReference type="PANTHER" id="PTHR39455">
    <property type="entry name" value="CELL DIVISION PROTEIN ZAPD"/>
    <property type="match status" value="1"/>
</dbReference>
<dbReference type="Gene3D" id="2.60.440.10">
    <property type="entry name" value="YacF-like domains"/>
    <property type="match status" value="1"/>
</dbReference>
<dbReference type="Pfam" id="PF07072">
    <property type="entry name" value="ZapD"/>
    <property type="match status" value="1"/>
</dbReference>
<evidence type="ECO:0000256" key="2">
    <source>
        <dbReference type="ARBA" id="ARBA00022618"/>
    </source>
</evidence>